<gene>
    <name evidence="1" type="ORF">AVEN_244378_1</name>
</gene>
<reference evidence="1 2" key="1">
    <citation type="journal article" date="2019" name="Sci. Rep.">
        <title>Orb-weaving spider Araneus ventricosus genome elucidates the spidroin gene catalogue.</title>
        <authorList>
            <person name="Kono N."/>
            <person name="Nakamura H."/>
            <person name="Ohtoshi R."/>
            <person name="Moran D.A.P."/>
            <person name="Shinohara A."/>
            <person name="Yoshida Y."/>
            <person name="Fujiwara M."/>
            <person name="Mori M."/>
            <person name="Tomita M."/>
            <person name="Arakawa K."/>
        </authorList>
    </citation>
    <scope>NUCLEOTIDE SEQUENCE [LARGE SCALE GENOMIC DNA]</scope>
</reference>
<dbReference type="EMBL" id="BGPR01110981">
    <property type="protein sequence ID" value="GBM90745.1"/>
    <property type="molecule type" value="Genomic_DNA"/>
</dbReference>
<dbReference type="AlphaFoldDB" id="A0A4Y2JLP0"/>
<dbReference type="Proteomes" id="UP000499080">
    <property type="component" value="Unassembled WGS sequence"/>
</dbReference>
<protein>
    <submittedName>
        <fullName evidence="1">Uncharacterized protein</fullName>
    </submittedName>
</protein>
<accession>A0A4Y2JLP0</accession>
<sequence length="120" mass="13433">MDSGRLLCSRQNAVPMLPVLMPCSSFQPCPLDGHGILCYRRTPSSATIPDAITQQLYLVGWTWDGALCSDRTPFMPLFPDTHYSCAVGWTVVHCVPDRTPSIAYSLMPALQQLYLRLNWT</sequence>
<name>A0A4Y2JLP0_ARAVE</name>
<evidence type="ECO:0000313" key="2">
    <source>
        <dbReference type="Proteomes" id="UP000499080"/>
    </source>
</evidence>
<evidence type="ECO:0000313" key="1">
    <source>
        <dbReference type="EMBL" id="GBM90745.1"/>
    </source>
</evidence>
<keyword evidence="2" id="KW-1185">Reference proteome</keyword>
<organism evidence="1 2">
    <name type="scientific">Araneus ventricosus</name>
    <name type="common">Orbweaver spider</name>
    <name type="synonym">Epeira ventricosa</name>
    <dbReference type="NCBI Taxonomy" id="182803"/>
    <lineage>
        <taxon>Eukaryota</taxon>
        <taxon>Metazoa</taxon>
        <taxon>Ecdysozoa</taxon>
        <taxon>Arthropoda</taxon>
        <taxon>Chelicerata</taxon>
        <taxon>Arachnida</taxon>
        <taxon>Araneae</taxon>
        <taxon>Araneomorphae</taxon>
        <taxon>Entelegynae</taxon>
        <taxon>Araneoidea</taxon>
        <taxon>Araneidae</taxon>
        <taxon>Araneus</taxon>
    </lineage>
</organism>
<proteinExistence type="predicted"/>
<comment type="caution">
    <text evidence="1">The sequence shown here is derived from an EMBL/GenBank/DDBJ whole genome shotgun (WGS) entry which is preliminary data.</text>
</comment>